<dbReference type="KEGG" id="cate:C2869_20590"/>
<evidence type="ECO:0000256" key="2">
    <source>
        <dbReference type="ARBA" id="ARBA00022741"/>
    </source>
</evidence>
<organism evidence="5 6">
    <name type="scientific">Saccharobesus litoralis</name>
    <dbReference type="NCBI Taxonomy" id="2172099"/>
    <lineage>
        <taxon>Bacteria</taxon>
        <taxon>Pseudomonadati</taxon>
        <taxon>Pseudomonadota</taxon>
        <taxon>Gammaproteobacteria</taxon>
        <taxon>Alteromonadales</taxon>
        <taxon>Alteromonadaceae</taxon>
        <taxon>Saccharobesus</taxon>
    </lineage>
</organism>
<gene>
    <name evidence="5" type="ORF">C2869_20590</name>
</gene>
<sequence>MDPKNFVQIEDLTFSRDDRIIYENISLTIPKGKVVAVMGPSGIGKTTLLRLIGGQLRPDSGNILFDGKNIPNLSRSGLYDIRKQMSMLFQSGALFTEMTVFENVAFPIREHTKLPEDIIRSMVLMKLDAVGLRGAASLMPNELSGGMARRAALARAIALDPQLIMYDEPFVGQDPISMGVLLKLIRSLNDALGLTSIIVSHDLHEVMAIADFAYIIANKQIIGYGSPEQLRAHQSPLVHQFMAGEADGPVPFHFQAQPFKQQLKEVLL</sequence>
<dbReference type="GO" id="GO:0016887">
    <property type="term" value="F:ATP hydrolysis activity"/>
    <property type="evidence" value="ECO:0007669"/>
    <property type="project" value="InterPro"/>
</dbReference>
<evidence type="ECO:0000313" key="6">
    <source>
        <dbReference type="Proteomes" id="UP000244441"/>
    </source>
</evidence>
<dbReference type="PROSITE" id="PS00211">
    <property type="entry name" value="ABC_TRANSPORTER_1"/>
    <property type="match status" value="1"/>
</dbReference>
<feature type="domain" description="ABC transporter" evidence="4">
    <location>
        <begin position="7"/>
        <end position="243"/>
    </location>
</feature>
<reference evidence="5 6" key="1">
    <citation type="submission" date="2018-01" db="EMBL/GenBank/DDBJ databases">
        <title>Genome sequence of a Cantenovulum-like bacteria.</title>
        <authorList>
            <person name="Tan W.R."/>
            <person name="Lau N.-S."/>
            <person name="Go F."/>
            <person name="Amirul A.-A.A."/>
        </authorList>
    </citation>
    <scope>NUCLEOTIDE SEQUENCE [LARGE SCALE GENOMIC DNA]</scope>
    <source>
        <strain evidence="5 6">CCB-QB4</strain>
    </source>
</reference>
<dbReference type="AlphaFoldDB" id="A0A2S0VWP6"/>
<dbReference type="PROSITE" id="PS50893">
    <property type="entry name" value="ABC_TRANSPORTER_2"/>
    <property type="match status" value="1"/>
</dbReference>
<evidence type="ECO:0000256" key="1">
    <source>
        <dbReference type="ARBA" id="ARBA00022448"/>
    </source>
</evidence>
<evidence type="ECO:0000259" key="4">
    <source>
        <dbReference type="PROSITE" id="PS50893"/>
    </source>
</evidence>
<dbReference type="OrthoDB" id="9802264at2"/>
<dbReference type="PANTHER" id="PTHR43023:SF6">
    <property type="entry name" value="INTERMEMBRANE PHOSPHOLIPID TRANSPORT SYSTEM ATP-BINDING PROTEIN MLAF"/>
    <property type="match status" value="1"/>
</dbReference>
<keyword evidence="3 5" id="KW-0067">ATP-binding</keyword>
<dbReference type="PANTHER" id="PTHR43023">
    <property type="entry name" value="PROTEIN TRIGALACTOSYLDIACYLGLYCEROL 3, CHLOROPLASTIC"/>
    <property type="match status" value="1"/>
</dbReference>
<evidence type="ECO:0000256" key="3">
    <source>
        <dbReference type="ARBA" id="ARBA00022840"/>
    </source>
</evidence>
<keyword evidence="2" id="KW-0547">Nucleotide-binding</keyword>
<dbReference type="InterPro" id="IPR027417">
    <property type="entry name" value="P-loop_NTPase"/>
</dbReference>
<dbReference type="RefSeq" id="WP_108604696.1">
    <property type="nucleotide sequence ID" value="NZ_CP026604.1"/>
</dbReference>
<dbReference type="NCBIfam" id="NF008809">
    <property type="entry name" value="PRK11831.1"/>
    <property type="match status" value="1"/>
</dbReference>
<dbReference type="Pfam" id="PF00005">
    <property type="entry name" value="ABC_tran"/>
    <property type="match status" value="1"/>
</dbReference>
<protein>
    <submittedName>
        <fullName evidence="5">Phospholipid ABC transporter ATP-binding protein MlaF</fullName>
    </submittedName>
</protein>
<dbReference type="InterPro" id="IPR017871">
    <property type="entry name" value="ABC_transporter-like_CS"/>
</dbReference>
<keyword evidence="6" id="KW-1185">Reference proteome</keyword>
<dbReference type="InterPro" id="IPR003593">
    <property type="entry name" value="AAA+_ATPase"/>
</dbReference>
<dbReference type="EMBL" id="CP026604">
    <property type="protein sequence ID" value="AWB68644.1"/>
    <property type="molecule type" value="Genomic_DNA"/>
</dbReference>
<dbReference type="SMART" id="SM00382">
    <property type="entry name" value="AAA"/>
    <property type="match status" value="1"/>
</dbReference>
<dbReference type="GO" id="GO:0005524">
    <property type="term" value="F:ATP binding"/>
    <property type="evidence" value="ECO:0007669"/>
    <property type="project" value="UniProtKB-KW"/>
</dbReference>
<dbReference type="Proteomes" id="UP000244441">
    <property type="component" value="Chromosome"/>
</dbReference>
<dbReference type="InterPro" id="IPR003439">
    <property type="entry name" value="ABC_transporter-like_ATP-bd"/>
</dbReference>
<dbReference type="Gene3D" id="3.40.50.300">
    <property type="entry name" value="P-loop containing nucleotide triphosphate hydrolases"/>
    <property type="match status" value="1"/>
</dbReference>
<dbReference type="CDD" id="cd03261">
    <property type="entry name" value="ABC_Org_Solvent_Resistant"/>
    <property type="match status" value="1"/>
</dbReference>
<accession>A0A2S0VWP6</accession>
<evidence type="ECO:0000313" key="5">
    <source>
        <dbReference type="EMBL" id="AWB68644.1"/>
    </source>
</evidence>
<keyword evidence="1" id="KW-0813">Transport</keyword>
<proteinExistence type="predicted"/>
<name>A0A2S0VWP6_9ALTE</name>
<dbReference type="SUPFAM" id="SSF52540">
    <property type="entry name" value="P-loop containing nucleoside triphosphate hydrolases"/>
    <property type="match status" value="1"/>
</dbReference>